<evidence type="ECO:0000313" key="2">
    <source>
        <dbReference type="Proteomes" id="UP000187209"/>
    </source>
</evidence>
<dbReference type="Proteomes" id="UP000187209">
    <property type="component" value="Unassembled WGS sequence"/>
</dbReference>
<sequence length="98" mass="11691">MEKKETTLPYIKSPNSSTPPSSLYFIRYRNNIMTRIMVEPIYRNSSNNSKSKRLIEYKFSSLTPIKRPGKKKINEDFTFKDKELQQKYDNLMKALKVY</sequence>
<gene>
    <name evidence="1" type="ORF">SteCoe_20487</name>
</gene>
<keyword evidence="2" id="KW-1185">Reference proteome</keyword>
<comment type="caution">
    <text evidence="1">The sequence shown here is derived from an EMBL/GenBank/DDBJ whole genome shotgun (WGS) entry which is preliminary data.</text>
</comment>
<organism evidence="1 2">
    <name type="scientific">Stentor coeruleus</name>
    <dbReference type="NCBI Taxonomy" id="5963"/>
    <lineage>
        <taxon>Eukaryota</taxon>
        <taxon>Sar</taxon>
        <taxon>Alveolata</taxon>
        <taxon>Ciliophora</taxon>
        <taxon>Postciliodesmatophora</taxon>
        <taxon>Heterotrichea</taxon>
        <taxon>Heterotrichida</taxon>
        <taxon>Stentoridae</taxon>
        <taxon>Stentor</taxon>
    </lineage>
</organism>
<proteinExistence type="predicted"/>
<evidence type="ECO:0000313" key="1">
    <source>
        <dbReference type="EMBL" id="OMJ79478.1"/>
    </source>
</evidence>
<accession>A0A1R2BRP4</accession>
<name>A0A1R2BRP4_9CILI</name>
<protein>
    <submittedName>
        <fullName evidence="1">Uncharacterized protein</fullName>
    </submittedName>
</protein>
<dbReference type="AlphaFoldDB" id="A0A1R2BRP4"/>
<dbReference type="EMBL" id="MPUH01000469">
    <property type="protein sequence ID" value="OMJ79478.1"/>
    <property type="molecule type" value="Genomic_DNA"/>
</dbReference>
<reference evidence="1 2" key="1">
    <citation type="submission" date="2016-11" db="EMBL/GenBank/DDBJ databases">
        <title>The macronuclear genome of Stentor coeruleus: a giant cell with tiny introns.</title>
        <authorList>
            <person name="Slabodnick M."/>
            <person name="Ruby J.G."/>
            <person name="Reiff S.B."/>
            <person name="Swart E.C."/>
            <person name="Gosai S."/>
            <person name="Prabakaran S."/>
            <person name="Witkowska E."/>
            <person name="Larue G.E."/>
            <person name="Fisher S."/>
            <person name="Freeman R.M."/>
            <person name="Gunawardena J."/>
            <person name="Chu W."/>
            <person name="Stover N.A."/>
            <person name="Gregory B.D."/>
            <person name="Nowacki M."/>
            <person name="Derisi J."/>
            <person name="Roy S.W."/>
            <person name="Marshall W.F."/>
            <person name="Sood P."/>
        </authorList>
    </citation>
    <scope>NUCLEOTIDE SEQUENCE [LARGE SCALE GENOMIC DNA]</scope>
    <source>
        <strain evidence="1">WM001</strain>
    </source>
</reference>